<dbReference type="Pfam" id="PF13449">
    <property type="entry name" value="Phytase-like"/>
    <property type="match status" value="1"/>
</dbReference>
<evidence type="ECO:0000313" key="2">
    <source>
        <dbReference type="EMBL" id="VAX07542.1"/>
    </source>
</evidence>
<proteinExistence type="predicted"/>
<dbReference type="EMBL" id="UOFW01000210">
    <property type="protein sequence ID" value="VAX07542.1"/>
    <property type="molecule type" value="Genomic_DNA"/>
</dbReference>
<sequence>MNHPSSKFISSIFLYIALSLPAHAADITLDYIGQQVVPHDWAYKDTVVGGLSSLDYIAETGRYVAISDDRSENNPARFYELKLDFEASGFKAWHLSDMHFMKQPDGSMFPKPEFFSGKSSVDPEALRLSPTRNSYFWASEGHAKKGVNPFIREMTLSGDYIRDFAVPQKYMVAEEKGIRNNLAFEAMTITGDQESIVVSTEGPLLQDGAEATVNHGAPLRLLQLDIASGQPRHEYVYEVSPVHKETLPIGNFSVSGVVDILALSADKYIVVERSFSFGAGLSVKLFLADLSGATDVLNFDSLKESSYQPAQKILLADIEKFGIEVDNIEGISFGKTLKDGRRSLILISDNNFRSAQVTQILVFAVNGLPAR</sequence>
<organism evidence="2">
    <name type="scientific">hydrothermal vent metagenome</name>
    <dbReference type="NCBI Taxonomy" id="652676"/>
    <lineage>
        <taxon>unclassified sequences</taxon>
        <taxon>metagenomes</taxon>
        <taxon>ecological metagenomes</taxon>
    </lineage>
</organism>
<keyword evidence="2" id="KW-0378">Hydrolase</keyword>
<dbReference type="AlphaFoldDB" id="A0A3B1AUW7"/>
<gene>
    <name evidence="2" type="ORF">MNBD_ALPHA03-1475</name>
</gene>
<dbReference type="PANTHER" id="PTHR37957">
    <property type="entry name" value="BLR7070 PROTEIN"/>
    <property type="match status" value="1"/>
</dbReference>
<feature type="domain" description="Phytase-like" evidence="1">
    <location>
        <begin position="47"/>
        <end position="352"/>
    </location>
</feature>
<accession>A0A3B1AUW7</accession>
<dbReference type="InterPro" id="IPR027372">
    <property type="entry name" value="Phytase-like_dom"/>
</dbReference>
<name>A0A3B1AUW7_9ZZZZ</name>
<dbReference type="PANTHER" id="PTHR37957:SF1">
    <property type="entry name" value="PHYTASE-LIKE DOMAIN-CONTAINING PROTEIN"/>
    <property type="match status" value="1"/>
</dbReference>
<reference evidence="2" key="1">
    <citation type="submission" date="2018-06" db="EMBL/GenBank/DDBJ databases">
        <authorList>
            <person name="Zhirakovskaya E."/>
        </authorList>
    </citation>
    <scope>NUCLEOTIDE SEQUENCE</scope>
</reference>
<dbReference type="GO" id="GO:0008889">
    <property type="term" value="F:glycerophosphodiester phosphodiesterase activity"/>
    <property type="evidence" value="ECO:0007669"/>
    <property type="project" value="UniProtKB-EC"/>
</dbReference>
<protein>
    <submittedName>
        <fullName evidence="2">Glycerophosphoryl diester phosphodiesterase</fullName>
        <ecNumber evidence="2">3.1.4.46</ecNumber>
    </submittedName>
</protein>
<dbReference type="EC" id="3.1.4.46" evidence="2"/>
<evidence type="ECO:0000259" key="1">
    <source>
        <dbReference type="Pfam" id="PF13449"/>
    </source>
</evidence>